<evidence type="ECO:0000259" key="11">
    <source>
        <dbReference type="PROSITE" id="PS50929"/>
    </source>
</evidence>
<feature type="transmembrane region" description="Helical" evidence="9">
    <location>
        <begin position="60"/>
        <end position="81"/>
    </location>
</feature>
<accession>A0AAE9SKZ1</accession>
<evidence type="ECO:0000313" key="12">
    <source>
        <dbReference type="EMBL" id="UTY34757.1"/>
    </source>
</evidence>
<evidence type="ECO:0000259" key="10">
    <source>
        <dbReference type="PROSITE" id="PS50893"/>
    </source>
</evidence>
<comment type="subcellular location">
    <subcellularLocation>
        <location evidence="1">Cell membrane</location>
        <topology evidence="1">Multi-pass membrane protein</topology>
    </subcellularLocation>
</comment>
<reference evidence="12" key="1">
    <citation type="submission" date="2019-04" db="EMBL/GenBank/DDBJ databases">
        <title>Whole genome sequencing of oral phylogroup 2 treponemes.</title>
        <authorList>
            <person name="Chan Y."/>
            <person name="Zeng H.H."/>
            <person name="Yu X.L."/>
            <person name="Leung W.K."/>
            <person name="Watt R.M."/>
        </authorList>
    </citation>
    <scope>NUCLEOTIDE SEQUENCE</scope>
    <source>
        <strain evidence="12">OMZ 835</strain>
    </source>
</reference>
<feature type="transmembrane region" description="Helical" evidence="9">
    <location>
        <begin position="258"/>
        <end position="276"/>
    </location>
</feature>
<keyword evidence="7 9" id="KW-1133">Transmembrane helix</keyword>
<protein>
    <submittedName>
        <fullName evidence="12">ABC transporter ATP-binding protein</fullName>
    </submittedName>
</protein>
<dbReference type="InterPro" id="IPR003439">
    <property type="entry name" value="ABC_transporter-like_ATP-bd"/>
</dbReference>
<evidence type="ECO:0000256" key="6">
    <source>
        <dbReference type="ARBA" id="ARBA00022840"/>
    </source>
</evidence>
<evidence type="ECO:0000256" key="8">
    <source>
        <dbReference type="ARBA" id="ARBA00023136"/>
    </source>
</evidence>
<evidence type="ECO:0000256" key="3">
    <source>
        <dbReference type="ARBA" id="ARBA00022475"/>
    </source>
</evidence>
<evidence type="ECO:0000256" key="4">
    <source>
        <dbReference type="ARBA" id="ARBA00022692"/>
    </source>
</evidence>
<dbReference type="Gene3D" id="3.40.50.300">
    <property type="entry name" value="P-loop containing nucleotide triphosphate hydrolases"/>
    <property type="match status" value="1"/>
</dbReference>
<dbReference type="GO" id="GO:0005886">
    <property type="term" value="C:plasma membrane"/>
    <property type="evidence" value="ECO:0007669"/>
    <property type="project" value="UniProtKB-SubCell"/>
</dbReference>
<keyword evidence="3" id="KW-1003">Cell membrane</keyword>
<dbReference type="InterPro" id="IPR027417">
    <property type="entry name" value="P-loop_NTPase"/>
</dbReference>
<evidence type="ECO:0000313" key="13">
    <source>
        <dbReference type="Proteomes" id="UP001058682"/>
    </source>
</evidence>
<dbReference type="PANTHER" id="PTHR43394:SF1">
    <property type="entry name" value="ATP-BINDING CASSETTE SUB-FAMILY B MEMBER 10, MITOCHONDRIAL"/>
    <property type="match status" value="1"/>
</dbReference>
<dbReference type="EMBL" id="CP038804">
    <property type="protein sequence ID" value="UTY34757.1"/>
    <property type="molecule type" value="Genomic_DNA"/>
</dbReference>
<dbReference type="Pfam" id="PF00005">
    <property type="entry name" value="ABC_tran"/>
    <property type="match status" value="1"/>
</dbReference>
<feature type="transmembrane region" description="Helical" evidence="9">
    <location>
        <begin position="20"/>
        <end position="48"/>
    </location>
</feature>
<sequence>MINMFKRLLNFSGVEKRRLILSFIFHIGNSFFEMIPIMAILTVLAGIVSSFSGNTMPYKTIWVSLAIMLISVVGKIIFINISSINRTVGSFAMCSEWRMNFGEKLKRAPMGYFSEHRLGDITAAVTTTLGDLETSAVTVLESVAGGFIHAFVINVWLLTYEWRIGLLMLAGLCISFFIYAKTQQAGKHYSPRRQAAQAQLVTGILEYIQGMAVVKAFGLGERAGKTVDTAITESAAANIILEKVFSELAAAFQTVFKVIRAAILIAAPYLLLYGEITPEKCLLLAVASFTIYATVELAGSTAAVARVVEASLDRLEEISDMPLLDEHGTGHIPNNYDITVRNISFSYDKDAYDANTTNKNTAYKNETKETIRNVSFTVPQKTSCAIVGPSGSGKTTLCNLIARFWDVDQGEILLGGINVKDYTCDSLLKNFSIVFQQVYLFEDTIENNIRFGKPDATMDEVIAAAKKACCHEFISALPDGYQTHIGESGATLSGGEKQRISIARAILKDAPVVILDEATASVDPENEHELQKAIEELTKNKTLLMIAHRLNTVRKADQIIVLDEGRIVQRGTHAELMQQEGLYRRFVGIREEAIGWKIDRREA</sequence>
<dbReference type="InterPro" id="IPR039421">
    <property type="entry name" value="Type_1_exporter"/>
</dbReference>
<dbReference type="PROSITE" id="PS50929">
    <property type="entry name" value="ABC_TM1F"/>
    <property type="match status" value="1"/>
</dbReference>
<evidence type="ECO:0000256" key="2">
    <source>
        <dbReference type="ARBA" id="ARBA00022448"/>
    </source>
</evidence>
<feature type="transmembrane region" description="Helical" evidence="9">
    <location>
        <begin position="136"/>
        <end position="156"/>
    </location>
</feature>
<keyword evidence="4 9" id="KW-0812">Transmembrane</keyword>
<dbReference type="InterPro" id="IPR011527">
    <property type="entry name" value="ABC1_TM_dom"/>
</dbReference>
<dbReference type="PANTHER" id="PTHR43394">
    <property type="entry name" value="ATP-DEPENDENT PERMEASE MDL1, MITOCHONDRIAL"/>
    <property type="match status" value="1"/>
</dbReference>
<dbReference type="InterPro" id="IPR036640">
    <property type="entry name" value="ABC1_TM_sf"/>
</dbReference>
<dbReference type="PROSITE" id="PS00211">
    <property type="entry name" value="ABC_TRANSPORTER_1"/>
    <property type="match status" value="1"/>
</dbReference>
<dbReference type="Pfam" id="PF00664">
    <property type="entry name" value="ABC_membrane"/>
    <property type="match status" value="1"/>
</dbReference>
<keyword evidence="2" id="KW-0813">Transport</keyword>
<feature type="transmembrane region" description="Helical" evidence="9">
    <location>
        <begin position="162"/>
        <end position="180"/>
    </location>
</feature>
<dbReference type="InterPro" id="IPR017871">
    <property type="entry name" value="ABC_transporter-like_CS"/>
</dbReference>
<dbReference type="SUPFAM" id="SSF52540">
    <property type="entry name" value="P-loop containing nucleoside triphosphate hydrolases"/>
    <property type="match status" value="1"/>
</dbReference>
<dbReference type="FunFam" id="3.40.50.300:FF:000221">
    <property type="entry name" value="Multidrug ABC transporter ATP-binding protein"/>
    <property type="match status" value="1"/>
</dbReference>
<dbReference type="GO" id="GO:0015421">
    <property type="term" value="F:ABC-type oligopeptide transporter activity"/>
    <property type="evidence" value="ECO:0007669"/>
    <property type="project" value="TreeGrafter"/>
</dbReference>
<keyword evidence="6 12" id="KW-0067">ATP-binding</keyword>
<dbReference type="InterPro" id="IPR003593">
    <property type="entry name" value="AAA+_ATPase"/>
</dbReference>
<evidence type="ECO:0000256" key="1">
    <source>
        <dbReference type="ARBA" id="ARBA00004651"/>
    </source>
</evidence>
<dbReference type="SMART" id="SM00382">
    <property type="entry name" value="AAA"/>
    <property type="match status" value="1"/>
</dbReference>
<name>A0AAE9SKZ1_9SPIR</name>
<dbReference type="Proteomes" id="UP001058682">
    <property type="component" value="Chromosome"/>
</dbReference>
<feature type="domain" description="ABC transmembrane type-1" evidence="11">
    <location>
        <begin position="20"/>
        <end position="278"/>
    </location>
</feature>
<evidence type="ECO:0000256" key="5">
    <source>
        <dbReference type="ARBA" id="ARBA00022741"/>
    </source>
</evidence>
<dbReference type="RefSeq" id="WP_255818034.1">
    <property type="nucleotide sequence ID" value="NZ_CP038804.1"/>
</dbReference>
<evidence type="ECO:0000256" key="7">
    <source>
        <dbReference type="ARBA" id="ARBA00022989"/>
    </source>
</evidence>
<dbReference type="GO" id="GO:0016887">
    <property type="term" value="F:ATP hydrolysis activity"/>
    <property type="evidence" value="ECO:0007669"/>
    <property type="project" value="InterPro"/>
</dbReference>
<dbReference type="GO" id="GO:0005524">
    <property type="term" value="F:ATP binding"/>
    <property type="evidence" value="ECO:0007669"/>
    <property type="project" value="UniProtKB-KW"/>
</dbReference>
<dbReference type="Gene3D" id="1.20.1560.10">
    <property type="entry name" value="ABC transporter type 1, transmembrane domain"/>
    <property type="match status" value="1"/>
</dbReference>
<dbReference type="AlphaFoldDB" id="A0AAE9SKZ1"/>
<organism evidence="12 13">
    <name type="scientific">Treponema putidum</name>
    <dbReference type="NCBI Taxonomy" id="221027"/>
    <lineage>
        <taxon>Bacteria</taxon>
        <taxon>Pseudomonadati</taxon>
        <taxon>Spirochaetota</taxon>
        <taxon>Spirochaetia</taxon>
        <taxon>Spirochaetales</taxon>
        <taxon>Treponemataceae</taxon>
        <taxon>Treponema</taxon>
    </lineage>
</organism>
<proteinExistence type="predicted"/>
<feature type="domain" description="ABC transporter" evidence="10">
    <location>
        <begin position="338"/>
        <end position="589"/>
    </location>
</feature>
<dbReference type="SUPFAM" id="SSF90123">
    <property type="entry name" value="ABC transporter transmembrane region"/>
    <property type="match status" value="1"/>
</dbReference>
<dbReference type="PROSITE" id="PS50893">
    <property type="entry name" value="ABC_TRANSPORTER_2"/>
    <property type="match status" value="1"/>
</dbReference>
<keyword evidence="8 9" id="KW-0472">Membrane</keyword>
<keyword evidence="5" id="KW-0547">Nucleotide-binding</keyword>
<evidence type="ECO:0000256" key="9">
    <source>
        <dbReference type="SAM" id="Phobius"/>
    </source>
</evidence>
<gene>
    <name evidence="12" type="ORF">E4N74_12670</name>
</gene>